<evidence type="ECO:0000256" key="9">
    <source>
        <dbReference type="ARBA" id="ARBA00023004"/>
    </source>
</evidence>
<dbReference type="AlphaFoldDB" id="A0A0D2KA02"/>
<dbReference type="GO" id="GO:1902181">
    <property type="term" value="P:verruculogen biosynthetic process"/>
    <property type="evidence" value="ECO:0007669"/>
    <property type="project" value="UniProtKB-ARBA"/>
</dbReference>
<evidence type="ECO:0000313" key="15">
    <source>
        <dbReference type="Proteomes" id="UP000053411"/>
    </source>
</evidence>
<keyword evidence="7 13" id="KW-1133">Transmembrane helix</keyword>
<evidence type="ECO:0000256" key="8">
    <source>
        <dbReference type="ARBA" id="ARBA00023002"/>
    </source>
</evidence>
<evidence type="ECO:0000256" key="10">
    <source>
        <dbReference type="ARBA" id="ARBA00023033"/>
    </source>
</evidence>
<dbReference type="GO" id="GO:0004497">
    <property type="term" value="F:monooxygenase activity"/>
    <property type="evidence" value="ECO:0007669"/>
    <property type="project" value="UniProtKB-KW"/>
</dbReference>
<proteinExistence type="inferred from homology"/>
<evidence type="ECO:0008006" key="16">
    <source>
        <dbReference type="Google" id="ProtNLM"/>
    </source>
</evidence>
<organism evidence="14 15">
    <name type="scientific">Fonsecaea multimorphosa CBS 102226</name>
    <dbReference type="NCBI Taxonomy" id="1442371"/>
    <lineage>
        <taxon>Eukaryota</taxon>
        <taxon>Fungi</taxon>
        <taxon>Dikarya</taxon>
        <taxon>Ascomycota</taxon>
        <taxon>Pezizomycotina</taxon>
        <taxon>Eurotiomycetes</taxon>
        <taxon>Chaetothyriomycetidae</taxon>
        <taxon>Chaetothyriales</taxon>
        <taxon>Herpotrichiellaceae</taxon>
        <taxon>Fonsecaea</taxon>
    </lineage>
</organism>
<evidence type="ECO:0000256" key="13">
    <source>
        <dbReference type="SAM" id="Phobius"/>
    </source>
</evidence>
<dbReference type="PRINTS" id="PR00463">
    <property type="entry name" value="EP450I"/>
</dbReference>
<feature type="transmembrane region" description="Helical" evidence="13">
    <location>
        <begin position="64"/>
        <end position="85"/>
    </location>
</feature>
<dbReference type="InterPro" id="IPR002401">
    <property type="entry name" value="Cyt_P450_E_grp-I"/>
</dbReference>
<dbReference type="GO" id="GO:0020037">
    <property type="term" value="F:heme binding"/>
    <property type="evidence" value="ECO:0007669"/>
    <property type="project" value="InterPro"/>
</dbReference>
<accession>A0A0D2KA02</accession>
<keyword evidence="10" id="KW-0503">Monooxygenase</keyword>
<keyword evidence="5 13" id="KW-0812">Transmembrane</keyword>
<dbReference type="Pfam" id="PF00067">
    <property type="entry name" value="p450"/>
    <property type="match status" value="1"/>
</dbReference>
<comment type="subcellular location">
    <subcellularLocation>
        <location evidence="2">Membrane</location>
    </subcellularLocation>
</comment>
<keyword evidence="11 13" id="KW-0472">Membrane</keyword>
<keyword evidence="8" id="KW-0560">Oxidoreductase</keyword>
<evidence type="ECO:0000256" key="4">
    <source>
        <dbReference type="ARBA" id="ARBA00022617"/>
    </source>
</evidence>
<dbReference type="PANTHER" id="PTHR24305">
    <property type="entry name" value="CYTOCHROME P450"/>
    <property type="match status" value="1"/>
</dbReference>
<keyword evidence="15" id="KW-1185">Reference proteome</keyword>
<dbReference type="InterPro" id="IPR036396">
    <property type="entry name" value="Cyt_P450_sf"/>
</dbReference>
<feature type="transmembrane region" description="Helical" evidence="13">
    <location>
        <begin position="6"/>
        <end position="22"/>
    </location>
</feature>
<evidence type="ECO:0000256" key="12">
    <source>
        <dbReference type="PIRSR" id="PIRSR602401-1"/>
    </source>
</evidence>
<evidence type="ECO:0000256" key="2">
    <source>
        <dbReference type="ARBA" id="ARBA00004370"/>
    </source>
</evidence>
<reference evidence="14 15" key="1">
    <citation type="submission" date="2015-01" db="EMBL/GenBank/DDBJ databases">
        <title>The Genome Sequence of Fonsecaea multimorphosa CBS 102226.</title>
        <authorList>
            <consortium name="The Broad Institute Genomics Platform"/>
            <person name="Cuomo C."/>
            <person name="de Hoog S."/>
            <person name="Gorbushina A."/>
            <person name="Stielow B."/>
            <person name="Teixiera M."/>
            <person name="Abouelleil A."/>
            <person name="Chapman S.B."/>
            <person name="Priest M."/>
            <person name="Young S.K."/>
            <person name="Wortman J."/>
            <person name="Nusbaum C."/>
            <person name="Birren B."/>
        </authorList>
    </citation>
    <scope>NUCLEOTIDE SEQUENCE [LARGE SCALE GENOMIC DNA]</scope>
    <source>
        <strain evidence="14 15">CBS 102226</strain>
    </source>
</reference>
<gene>
    <name evidence="14" type="ORF">Z520_01328</name>
</gene>
<dbReference type="VEuPathDB" id="FungiDB:Z520_01328"/>
<keyword evidence="6 12" id="KW-0479">Metal-binding</keyword>
<dbReference type="GO" id="GO:0016705">
    <property type="term" value="F:oxidoreductase activity, acting on paired donors, with incorporation or reduction of molecular oxygen"/>
    <property type="evidence" value="ECO:0007669"/>
    <property type="project" value="InterPro"/>
</dbReference>
<evidence type="ECO:0000256" key="7">
    <source>
        <dbReference type="ARBA" id="ARBA00022989"/>
    </source>
</evidence>
<evidence type="ECO:0000313" key="14">
    <source>
        <dbReference type="EMBL" id="KIY02863.1"/>
    </source>
</evidence>
<dbReference type="SUPFAM" id="SSF48264">
    <property type="entry name" value="Cytochrome P450"/>
    <property type="match status" value="1"/>
</dbReference>
<dbReference type="RefSeq" id="XP_016636985.1">
    <property type="nucleotide sequence ID" value="XM_016771846.1"/>
</dbReference>
<dbReference type="OrthoDB" id="6692864at2759"/>
<evidence type="ECO:0000256" key="1">
    <source>
        <dbReference type="ARBA" id="ARBA00001971"/>
    </source>
</evidence>
<feature type="binding site" description="axial binding residue" evidence="12">
    <location>
        <position position="486"/>
    </location>
    <ligand>
        <name>heme</name>
        <dbReference type="ChEBI" id="CHEBI:30413"/>
    </ligand>
    <ligandPart>
        <name>Fe</name>
        <dbReference type="ChEBI" id="CHEBI:18248"/>
    </ligandPart>
</feature>
<sequence length="544" mass="62012">MSITYLPLVVASVGVASHLFFFRVGERWKYPTRYLQAFLLGCVVTTVARSHYGNIPTIDAITFTAKYAAVYLAGLYTSLVVYRLFFNPLNKIPGPYWARLSRFDLVFRVAGKRNLHHHLLAMHKKYGKFVRLDPHGISVTHPDGVEVTCGVKSKCTKGEWYEADFPRISMHTSRNRAQHDRRRRIWSPAFSDKALRGYENRVQKYNDLFLQKVEESKGEPMNMSKWFNLYSFDVMGDLAFAASYGCLEAGEMHWAIKLLSDGMDLLGFWLPCWIFRILLAIPGAAADHWRFINYCSEQLDKRMEMQGKLENRDISHTLIEHYNQSDPATQKAELPMLQADSRLIIVAGSDTTAATLVHLFYYIATEKGLIERLREELDSLVKPDEKIDSQKIQDAPLLNGAINEALRLHPAVPSGVFRETPEEGVEIGGVYIPGHTVVQMPQYVMARDPDLYPSPLEFIPERHFSRPDLIRHKDAFGPFSSGPYNCIGKNLAYMEIRLLTTNIIRKFDVRLAEGETGEGLLMGTKDHFTLGLGPLRLCFEPRKV</sequence>
<name>A0A0D2KA02_9EURO</name>
<dbReference type="PANTHER" id="PTHR24305:SF112">
    <property type="entry name" value="L-ORNITHINE-N5-MONOOXYGENASE (EUROFUNG)"/>
    <property type="match status" value="1"/>
</dbReference>
<dbReference type="PRINTS" id="PR00385">
    <property type="entry name" value="P450"/>
</dbReference>
<keyword evidence="9 12" id="KW-0408">Iron</keyword>
<dbReference type="GeneID" id="27707074"/>
<dbReference type="Proteomes" id="UP000053411">
    <property type="component" value="Unassembled WGS sequence"/>
</dbReference>
<evidence type="ECO:0000256" key="3">
    <source>
        <dbReference type="ARBA" id="ARBA00010617"/>
    </source>
</evidence>
<dbReference type="FunFam" id="1.10.630.10:FF:000063">
    <property type="entry name" value="Cytochrome P450 monooxygenase"/>
    <property type="match status" value="1"/>
</dbReference>
<dbReference type="STRING" id="1442371.A0A0D2KA02"/>
<dbReference type="GO" id="GO:0005506">
    <property type="term" value="F:iron ion binding"/>
    <property type="evidence" value="ECO:0007669"/>
    <property type="project" value="InterPro"/>
</dbReference>
<protein>
    <recommendedName>
        <fullName evidence="16">Cytochrome P450 monooxygenase</fullName>
    </recommendedName>
</protein>
<keyword evidence="4 12" id="KW-0349">Heme</keyword>
<dbReference type="Gene3D" id="1.10.630.10">
    <property type="entry name" value="Cytochrome P450"/>
    <property type="match status" value="1"/>
</dbReference>
<evidence type="ECO:0000256" key="5">
    <source>
        <dbReference type="ARBA" id="ARBA00022692"/>
    </source>
</evidence>
<dbReference type="InterPro" id="IPR050121">
    <property type="entry name" value="Cytochrome_P450_monoxygenase"/>
</dbReference>
<dbReference type="InterPro" id="IPR001128">
    <property type="entry name" value="Cyt_P450"/>
</dbReference>
<dbReference type="CDD" id="cd11061">
    <property type="entry name" value="CYP67-like"/>
    <property type="match status" value="1"/>
</dbReference>
<comment type="cofactor">
    <cofactor evidence="1 12">
        <name>heme</name>
        <dbReference type="ChEBI" id="CHEBI:30413"/>
    </cofactor>
</comment>
<evidence type="ECO:0000256" key="11">
    <source>
        <dbReference type="ARBA" id="ARBA00023136"/>
    </source>
</evidence>
<dbReference type="EMBL" id="KN848063">
    <property type="protein sequence ID" value="KIY02863.1"/>
    <property type="molecule type" value="Genomic_DNA"/>
</dbReference>
<comment type="similarity">
    <text evidence="3">Belongs to the cytochrome P450 family.</text>
</comment>
<dbReference type="GO" id="GO:0016020">
    <property type="term" value="C:membrane"/>
    <property type="evidence" value="ECO:0007669"/>
    <property type="project" value="UniProtKB-SubCell"/>
</dbReference>
<evidence type="ECO:0000256" key="6">
    <source>
        <dbReference type="ARBA" id="ARBA00022723"/>
    </source>
</evidence>